<dbReference type="GO" id="GO:0035825">
    <property type="term" value="P:homologous recombination"/>
    <property type="evidence" value="ECO:0007669"/>
    <property type="project" value="UniProtKB-ARBA"/>
</dbReference>
<feature type="region of interest" description="Disordered" evidence="8">
    <location>
        <begin position="354"/>
        <end position="469"/>
    </location>
</feature>
<evidence type="ECO:0000256" key="2">
    <source>
        <dbReference type="ARBA" id="ARBA00022618"/>
    </source>
</evidence>
<dbReference type="AlphaFoldDB" id="A0A0K9NRB1"/>
<keyword evidence="6" id="KW-0539">Nucleus</keyword>
<dbReference type="OMA" id="PMAVKPN"/>
<dbReference type="PANTHER" id="PTHR12663:SF69">
    <property type="entry name" value="SISTER CHROMATID COHESION PROTEIN PDS5 HOMOLOG E"/>
    <property type="match status" value="1"/>
</dbReference>
<dbReference type="SUPFAM" id="SSF63748">
    <property type="entry name" value="Tudor/PWWP/MBT"/>
    <property type="match status" value="1"/>
</dbReference>
<reference evidence="10" key="1">
    <citation type="journal article" date="2016" name="Nature">
        <title>The genome of the seagrass Zostera marina reveals angiosperm adaptation to the sea.</title>
        <authorList>
            <person name="Olsen J.L."/>
            <person name="Rouze P."/>
            <person name="Verhelst B."/>
            <person name="Lin Y.-C."/>
            <person name="Bayer T."/>
            <person name="Collen J."/>
            <person name="Dattolo E."/>
            <person name="De Paoli E."/>
            <person name="Dittami S."/>
            <person name="Maumus F."/>
            <person name="Michel G."/>
            <person name="Kersting A."/>
            <person name="Lauritano C."/>
            <person name="Lohaus R."/>
            <person name="Toepel M."/>
            <person name="Tonon T."/>
            <person name="Vanneste K."/>
            <person name="Amirebrahimi M."/>
            <person name="Brakel J."/>
            <person name="Bostroem C."/>
            <person name="Chovatia M."/>
            <person name="Grimwood J."/>
            <person name="Jenkins J.W."/>
            <person name="Jueterbock A."/>
            <person name="Mraz A."/>
            <person name="Stam W.T."/>
            <person name="Tice H."/>
            <person name="Bornberg-Bauer E."/>
            <person name="Green P.J."/>
            <person name="Pearson G.A."/>
            <person name="Procaccini G."/>
            <person name="Duarte C.M."/>
            <person name="Schmutz J."/>
            <person name="Reusch T.B.H."/>
            <person name="Van de Peer Y."/>
        </authorList>
    </citation>
    <scope>NUCLEOTIDE SEQUENCE [LARGE SCALE GENOMIC DNA]</scope>
    <source>
        <strain evidence="10">cv. Finnish</strain>
    </source>
</reference>
<feature type="compositionally biased region" description="Polar residues" evidence="8">
    <location>
        <begin position="571"/>
        <end position="582"/>
    </location>
</feature>
<organism evidence="9 10">
    <name type="scientific">Zostera marina</name>
    <name type="common">Eelgrass</name>
    <dbReference type="NCBI Taxonomy" id="29655"/>
    <lineage>
        <taxon>Eukaryota</taxon>
        <taxon>Viridiplantae</taxon>
        <taxon>Streptophyta</taxon>
        <taxon>Embryophyta</taxon>
        <taxon>Tracheophyta</taxon>
        <taxon>Spermatophyta</taxon>
        <taxon>Magnoliopsida</taxon>
        <taxon>Liliopsida</taxon>
        <taxon>Zosteraceae</taxon>
        <taxon>Zostera</taxon>
    </lineage>
</organism>
<feature type="compositionally biased region" description="Basic and acidic residues" evidence="8">
    <location>
        <begin position="398"/>
        <end position="414"/>
    </location>
</feature>
<feature type="compositionally biased region" description="Basic residues" evidence="8">
    <location>
        <begin position="657"/>
        <end position="666"/>
    </location>
</feature>
<comment type="subcellular location">
    <subcellularLocation>
        <location evidence="1">Nucleus</location>
    </subcellularLocation>
</comment>
<dbReference type="OrthoDB" id="200660at2759"/>
<dbReference type="GO" id="GO:0007064">
    <property type="term" value="P:mitotic sister chromatid cohesion"/>
    <property type="evidence" value="ECO:0000318"/>
    <property type="project" value="GO_Central"/>
</dbReference>
<dbReference type="Gene3D" id="2.30.30.140">
    <property type="match status" value="1"/>
</dbReference>
<dbReference type="InterPro" id="IPR016024">
    <property type="entry name" value="ARM-type_fold"/>
</dbReference>
<keyword evidence="3" id="KW-0227">DNA damage</keyword>
<dbReference type="SUPFAM" id="SSF48371">
    <property type="entry name" value="ARM repeat"/>
    <property type="match status" value="1"/>
</dbReference>
<keyword evidence="4" id="KW-0498">Mitosis</keyword>
<dbReference type="Pfam" id="PF20168">
    <property type="entry name" value="PDS5"/>
    <property type="match status" value="1"/>
</dbReference>
<sequence>MILFDIENRLLRVGKRLLDPPLDVEQLFALLDKVGSLLSEIDQSPNKPIATSLVPLMRALITKELLSHSDTNVKVSVAHCISEIMRITAPLPPFGDEIMKDIFEVLIDAFAFLDDINSDLYTKRVVILGTLAKVKSCVILLDLSCDGLVLQMFNHFFNAMRVKHPDEVCKAIETIMTFMVQESDSIPYDLSKCLLSSVKKNSKDFSPIISSLGERVIRNCSTILKPCLMEVISSMGSPLSDYPEFVALLCQDNADGLINNNSGECSIAKSNSSEGTISEELLQESGNLDANISCKKVGITMDDSKKEISKSVTSKCVNQEIKTDQSFGQNIKKIRDLGNMEITAPLENVKDSVEKDPVEKDPIESNKKTINTTSPMLSVTPGAKGRKKGRPSLAKTQVKKEKVNKNNSTLEKEVGSSGVDHLQKLKSSKRIQQKESNKKSSSLTKAEKSESQKVVTTKKRRRSNGQDTALGQELIGSSIKVWWPIDKEFYHGVVDSFNPSTKKHKVLYADGETENLLLKNERWKYAQSDNSCSDAMDDQDLPTSNARTMSPDIEKSISDQKKQGKTKSEDTSVFEQKGSVSTPDKIHGGDEFLNKSDGTRNPSKEKHVEPEIENAGKSKDATISMTRKPKQNRAALNRKSSNGLRSRGSNNISNAKKTSKMGRKPKYIVQEIDPMVSDIPENSDDTIDDPKVSVGKSS</sequence>
<keyword evidence="5" id="KW-0234">DNA repair</keyword>
<dbReference type="GO" id="GO:0140670">
    <property type="term" value="F:cohesin unloader activity"/>
    <property type="evidence" value="ECO:0000318"/>
    <property type="project" value="GO_Central"/>
</dbReference>
<dbReference type="STRING" id="29655.A0A0K9NRB1"/>
<feature type="region of interest" description="Disordered" evidence="8">
    <location>
        <begin position="529"/>
        <end position="698"/>
    </location>
</feature>
<evidence type="ECO:0000313" key="9">
    <source>
        <dbReference type="EMBL" id="KMZ59311.1"/>
    </source>
</evidence>
<feature type="compositionally biased region" description="Polar residues" evidence="8">
    <location>
        <begin position="368"/>
        <end position="377"/>
    </location>
</feature>
<feature type="compositionally biased region" description="Basic and acidic residues" evidence="8">
    <location>
        <begin position="552"/>
        <end position="570"/>
    </location>
</feature>
<keyword evidence="7" id="KW-0131">Cell cycle</keyword>
<evidence type="ECO:0000256" key="5">
    <source>
        <dbReference type="ARBA" id="ARBA00023204"/>
    </source>
</evidence>
<evidence type="ECO:0000313" key="10">
    <source>
        <dbReference type="Proteomes" id="UP000036987"/>
    </source>
</evidence>
<dbReference type="GO" id="GO:0051301">
    <property type="term" value="P:cell division"/>
    <property type="evidence" value="ECO:0007669"/>
    <property type="project" value="UniProtKB-KW"/>
</dbReference>
<keyword evidence="10" id="KW-1185">Reference proteome</keyword>
<feature type="compositionally biased region" description="Low complexity" evidence="8">
    <location>
        <begin position="637"/>
        <end position="654"/>
    </location>
</feature>
<protein>
    <recommendedName>
        <fullName evidence="11">Tudor domain-containing protein</fullName>
    </recommendedName>
</protein>
<evidence type="ECO:0000256" key="3">
    <source>
        <dbReference type="ARBA" id="ARBA00022763"/>
    </source>
</evidence>
<dbReference type="EMBL" id="LFYR01001802">
    <property type="protein sequence ID" value="KMZ59311.1"/>
    <property type="molecule type" value="Genomic_DNA"/>
</dbReference>
<evidence type="ECO:0000256" key="8">
    <source>
        <dbReference type="SAM" id="MobiDB-lite"/>
    </source>
</evidence>
<evidence type="ECO:0000256" key="1">
    <source>
        <dbReference type="ARBA" id="ARBA00004123"/>
    </source>
</evidence>
<name>A0A0K9NRB1_ZOSMR</name>
<dbReference type="GO" id="GO:0000785">
    <property type="term" value="C:chromatin"/>
    <property type="evidence" value="ECO:0000318"/>
    <property type="project" value="GO_Central"/>
</dbReference>
<gene>
    <name evidence="9" type="ORF">ZOSMA_69G00070</name>
</gene>
<evidence type="ECO:0000256" key="4">
    <source>
        <dbReference type="ARBA" id="ARBA00022776"/>
    </source>
</evidence>
<dbReference type="GO" id="GO:0005634">
    <property type="term" value="C:nucleus"/>
    <property type="evidence" value="ECO:0000318"/>
    <property type="project" value="GO_Central"/>
</dbReference>
<dbReference type="InterPro" id="IPR039776">
    <property type="entry name" value="Pds5"/>
</dbReference>
<keyword evidence="2" id="KW-0132">Cell division</keyword>
<evidence type="ECO:0000256" key="6">
    <source>
        <dbReference type="ARBA" id="ARBA00023242"/>
    </source>
</evidence>
<feature type="compositionally biased region" description="Basic and acidic residues" evidence="8">
    <location>
        <begin position="354"/>
        <end position="367"/>
    </location>
</feature>
<evidence type="ECO:0008006" key="11">
    <source>
        <dbReference type="Google" id="ProtNLM"/>
    </source>
</evidence>
<accession>A0A0K9NRB1</accession>
<dbReference type="PANTHER" id="PTHR12663">
    <property type="entry name" value="ANDROGEN INDUCED INHIBITOR OF PROLIFERATION AS3 / PDS5-RELATED"/>
    <property type="match status" value="1"/>
</dbReference>
<feature type="compositionally biased region" description="Basic and acidic residues" evidence="8">
    <location>
        <begin position="584"/>
        <end position="620"/>
    </location>
</feature>
<evidence type="ECO:0000256" key="7">
    <source>
        <dbReference type="ARBA" id="ARBA00023306"/>
    </source>
</evidence>
<proteinExistence type="predicted"/>
<dbReference type="GO" id="GO:0006281">
    <property type="term" value="P:DNA repair"/>
    <property type="evidence" value="ECO:0007669"/>
    <property type="project" value="UniProtKB-KW"/>
</dbReference>
<dbReference type="Proteomes" id="UP000036987">
    <property type="component" value="Unassembled WGS sequence"/>
</dbReference>
<dbReference type="CDD" id="cd20404">
    <property type="entry name" value="Tudor_Agenet_AtEML-like"/>
    <property type="match status" value="1"/>
</dbReference>
<comment type="caution">
    <text evidence="9">The sequence shown here is derived from an EMBL/GenBank/DDBJ whole genome shotgun (WGS) entry which is preliminary data.</text>
</comment>